<proteinExistence type="predicted"/>
<evidence type="ECO:0000313" key="3">
    <source>
        <dbReference type="Proteomes" id="UP000185622"/>
    </source>
</evidence>
<organism evidence="2 3">
    <name type="scientific">Thioclava nitratireducens</name>
    <dbReference type="NCBI Taxonomy" id="1915078"/>
    <lineage>
        <taxon>Bacteria</taxon>
        <taxon>Pseudomonadati</taxon>
        <taxon>Pseudomonadota</taxon>
        <taxon>Alphaproteobacteria</taxon>
        <taxon>Rhodobacterales</taxon>
        <taxon>Paracoccaceae</taxon>
        <taxon>Thioclava</taxon>
    </lineage>
</organism>
<dbReference type="EMBL" id="CP019437">
    <property type="protein sequence ID" value="AQS47224.1"/>
    <property type="molecule type" value="Genomic_DNA"/>
</dbReference>
<gene>
    <name evidence="2" type="ORF">BMG03_04975</name>
</gene>
<accession>A0ABM6IEK8</accession>
<sequence>MKNASLFEPITEGNCPRVRVTFDGQDYDLPEGVSLAAGLLSVGRLSLRNTPVSGAARGPFCMMGACFDCLVEIDGVIRQACMIEVCDGLVASPAGRKEDD</sequence>
<evidence type="ECO:0000313" key="2">
    <source>
        <dbReference type="EMBL" id="AQS47224.1"/>
    </source>
</evidence>
<dbReference type="InterPro" id="IPR036010">
    <property type="entry name" value="2Fe-2S_ferredoxin-like_sf"/>
</dbReference>
<evidence type="ECO:0000256" key="1">
    <source>
        <dbReference type="ARBA" id="ARBA00023002"/>
    </source>
</evidence>
<keyword evidence="3" id="KW-1185">Reference proteome</keyword>
<dbReference type="Gene3D" id="3.10.20.440">
    <property type="entry name" value="2Fe-2S iron-sulphur cluster binding domain, sarcosine oxidase, alpha subunit, N-terminal domain"/>
    <property type="match status" value="1"/>
</dbReference>
<reference evidence="2 3" key="1">
    <citation type="submission" date="2017-01" db="EMBL/GenBank/DDBJ databases">
        <title>The complete genome sequence of a sulfur-oxidizing marine bacterium Thioclava sp. 25B10_4T.</title>
        <authorList>
            <person name="Liu Y."/>
            <person name="Lai Q."/>
            <person name="Shao Z."/>
        </authorList>
    </citation>
    <scope>NUCLEOTIDE SEQUENCE [LARGE SCALE GENOMIC DNA]</scope>
    <source>
        <strain evidence="2 3">25B10_4</strain>
    </source>
</reference>
<dbReference type="Proteomes" id="UP000185622">
    <property type="component" value="Chromosome"/>
</dbReference>
<protein>
    <submittedName>
        <fullName evidence="2">NAD(FAD)-dependent dehydrogenase</fullName>
    </submittedName>
</protein>
<dbReference type="RefSeq" id="WP_075777105.1">
    <property type="nucleotide sequence ID" value="NZ_CP019437.1"/>
</dbReference>
<name>A0ABM6IEK8_9RHOB</name>
<dbReference type="SUPFAM" id="SSF54292">
    <property type="entry name" value="2Fe-2S ferredoxin-like"/>
    <property type="match status" value="1"/>
</dbReference>
<dbReference type="Pfam" id="PF13510">
    <property type="entry name" value="Fer2_4"/>
    <property type="match status" value="1"/>
</dbReference>
<dbReference type="InterPro" id="IPR042204">
    <property type="entry name" value="2Fe-2S-bd_N"/>
</dbReference>
<keyword evidence="1" id="KW-0560">Oxidoreductase</keyword>